<evidence type="ECO:0000256" key="2">
    <source>
        <dbReference type="ARBA" id="ARBA00023125"/>
    </source>
</evidence>
<dbReference type="RefSeq" id="WP_013921402.1">
    <property type="nucleotide sequence ID" value="NC_015690.1"/>
</dbReference>
<dbReference type="PANTHER" id="PTHR42756:SF1">
    <property type="entry name" value="TRANSCRIPTIONAL REPRESSOR OF EMRAB OPERON"/>
    <property type="match status" value="1"/>
</dbReference>
<dbReference type="KEGG" id="pms:KNP414_07769"/>
<dbReference type="Proteomes" id="UP000006620">
    <property type="component" value="Chromosome"/>
</dbReference>
<dbReference type="EMBL" id="CP002869">
    <property type="protein sequence ID" value="AEI46255.1"/>
    <property type="molecule type" value="Genomic_DNA"/>
</dbReference>
<reference evidence="5 6" key="2">
    <citation type="journal article" date="2013" name="Genome Announc.">
        <title>Genome Sequence of Growth-Improving Paenibacillus mucilaginosus Strain KNP414.</title>
        <authorList>
            <person name="Lu J.J."/>
            <person name="Wang J.F."/>
            <person name="Hu X.F."/>
        </authorList>
    </citation>
    <scope>NUCLEOTIDE SEQUENCE [LARGE SCALE GENOMIC DNA]</scope>
    <source>
        <strain evidence="5 6">KNP414</strain>
    </source>
</reference>
<dbReference type="Pfam" id="PF01047">
    <property type="entry name" value="MarR"/>
    <property type="match status" value="1"/>
</dbReference>
<feature type="domain" description="HTH marR-type" evidence="4">
    <location>
        <begin position="7"/>
        <end position="139"/>
    </location>
</feature>
<dbReference type="InterPro" id="IPR000835">
    <property type="entry name" value="HTH_MarR-typ"/>
</dbReference>
<evidence type="ECO:0000256" key="3">
    <source>
        <dbReference type="ARBA" id="ARBA00023163"/>
    </source>
</evidence>
<evidence type="ECO:0000256" key="1">
    <source>
        <dbReference type="ARBA" id="ARBA00023015"/>
    </source>
</evidence>
<gene>
    <name evidence="5" type="ordered locus">KNP414_07769</name>
</gene>
<dbReference type="HOGENOM" id="CLU_083287_24_0_9"/>
<evidence type="ECO:0000259" key="4">
    <source>
        <dbReference type="PROSITE" id="PS50995"/>
    </source>
</evidence>
<keyword evidence="1" id="KW-0805">Transcription regulation</keyword>
<dbReference type="AlphaFoldDB" id="F8FGV4"/>
<sequence>MTEPNFDKCLYFTVSKLNRTITRIAEEEFSRIGLSPTYAFLLMLVNSTPGITPTELSEKLFVTPSTITRFLDKLEGKGLVRRKGEGKRICVHPTEASAAMQAKLDDAWDALCPRYFELFGEEMCRELSNVAKAAAEKAK</sequence>
<evidence type="ECO:0000313" key="5">
    <source>
        <dbReference type="EMBL" id="AEI46255.1"/>
    </source>
</evidence>
<protein>
    <submittedName>
        <fullName evidence="5">MarR family transcriptional regulator</fullName>
    </submittedName>
</protein>
<dbReference type="PATRIC" id="fig|1036673.3.peg.7243"/>
<dbReference type="GO" id="GO:0003700">
    <property type="term" value="F:DNA-binding transcription factor activity"/>
    <property type="evidence" value="ECO:0007669"/>
    <property type="project" value="InterPro"/>
</dbReference>
<proteinExistence type="predicted"/>
<dbReference type="GO" id="GO:0003677">
    <property type="term" value="F:DNA binding"/>
    <property type="evidence" value="ECO:0007669"/>
    <property type="project" value="UniProtKB-KW"/>
</dbReference>
<keyword evidence="2" id="KW-0238">DNA-binding</keyword>
<evidence type="ECO:0000313" key="6">
    <source>
        <dbReference type="Proteomes" id="UP000006620"/>
    </source>
</evidence>
<organism evidence="5 6">
    <name type="scientific">Paenibacillus mucilaginosus (strain KNP414)</name>
    <dbReference type="NCBI Taxonomy" id="1036673"/>
    <lineage>
        <taxon>Bacteria</taxon>
        <taxon>Bacillati</taxon>
        <taxon>Bacillota</taxon>
        <taxon>Bacilli</taxon>
        <taxon>Bacillales</taxon>
        <taxon>Paenibacillaceae</taxon>
        <taxon>Paenibacillus</taxon>
    </lineage>
</organism>
<dbReference type="Gene3D" id="1.10.10.10">
    <property type="entry name" value="Winged helix-like DNA-binding domain superfamily/Winged helix DNA-binding domain"/>
    <property type="match status" value="1"/>
</dbReference>
<dbReference type="SMART" id="SM00347">
    <property type="entry name" value="HTH_MARR"/>
    <property type="match status" value="1"/>
</dbReference>
<keyword evidence="3" id="KW-0804">Transcription</keyword>
<dbReference type="InterPro" id="IPR036388">
    <property type="entry name" value="WH-like_DNA-bd_sf"/>
</dbReference>
<dbReference type="SUPFAM" id="SSF46785">
    <property type="entry name" value="Winged helix' DNA-binding domain"/>
    <property type="match status" value="1"/>
</dbReference>
<dbReference type="CDD" id="cd00090">
    <property type="entry name" value="HTH_ARSR"/>
    <property type="match status" value="1"/>
</dbReference>
<dbReference type="PRINTS" id="PR00598">
    <property type="entry name" value="HTHMARR"/>
</dbReference>
<dbReference type="PANTHER" id="PTHR42756">
    <property type="entry name" value="TRANSCRIPTIONAL REGULATOR, MARR"/>
    <property type="match status" value="1"/>
</dbReference>
<name>F8FGV4_PAEMK</name>
<dbReference type="InterPro" id="IPR011991">
    <property type="entry name" value="ArsR-like_HTH"/>
</dbReference>
<accession>F8FGV4</accession>
<dbReference type="InterPro" id="IPR036390">
    <property type="entry name" value="WH_DNA-bd_sf"/>
</dbReference>
<reference evidence="6" key="1">
    <citation type="submission" date="2011-06" db="EMBL/GenBank/DDBJ databases">
        <title>Complete genome sequence of Paenibacillus mucilaginosus KNP414.</title>
        <authorList>
            <person name="Wang J."/>
            <person name="Hu S."/>
            <person name="Hu X."/>
            <person name="Zhang B."/>
            <person name="Dong D."/>
            <person name="Zhang S."/>
            <person name="Zhao K."/>
            <person name="Wu D."/>
        </authorList>
    </citation>
    <scope>NUCLEOTIDE SEQUENCE [LARGE SCALE GENOMIC DNA]</scope>
    <source>
        <strain evidence="6">KNP414</strain>
    </source>
</reference>
<dbReference type="PROSITE" id="PS50995">
    <property type="entry name" value="HTH_MARR_2"/>
    <property type="match status" value="1"/>
</dbReference>